<feature type="transmembrane region" description="Helical" evidence="1">
    <location>
        <begin position="468"/>
        <end position="489"/>
    </location>
</feature>
<proteinExistence type="predicted"/>
<feature type="transmembrane region" description="Helical" evidence="1">
    <location>
        <begin position="208"/>
        <end position="232"/>
    </location>
</feature>
<evidence type="ECO:0000313" key="3">
    <source>
        <dbReference type="Proteomes" id="UP000013232"/>
    </source>
</evidence>
<dbReference type="PANTHER" id="PTHR34219">
    <property type="entry name" value="IRON-REGULATED INNER MEMBRANE PROTEIN-RELATED"/>
    <property type="match status" value="1"/>
</dbReference>
<name>N6Z2B4_THAL4</name>
<feature type="transmembrane region" description="Helical" evidence="1">
    <location>
        <begin position="149"/>
        <end position="171"/>
    </location>
</feature>
<dbReference type="RefSeq" id="WP_004336470.1">
    <property type="nucleotide sequence ID" value="NZ_AMXE01000022.1"/>
</dbReference>
<dbReference type="PANTHER" id="PTHR34219:SF3">
    <property type="entry name" value="BLL7967 PROTEIN"/>
    <property type="match status" value="1"/>
</dbReference>
<keyword evidence="1" id="KW-0812">Transmembrane</keyword>
<dbReference type="InterPro" id="IPR005625">
    <property type="entry name" value="PepSY-ass_TM"/>
</dbReference>
<gene>
    <name evidence="2" type="ORF">C666_07990</name>
</gene>
<evidence type="ECO:0000313" key="2">
    <source>
        <dbReference type="EMBL" id="ENO88752.1"/>
    </source>
</evidence>
<feature type="transmembrane region" description="Helical" evidence="1">
    <location>
        <begin position="345"/>
        <end position="365"/>
    </location>
</feature>
<dbReference type="eggNOG" id="COG3182">
    <property type="taxonomic scope" value="Bacteria"/>
</dbReference>
<feature type="transmembrane region" description="Helical" evidence="1">
    <location>
        <begin position="444"/>
        <end position="462"/>
    </location>
</feature>
<comment type="caution">
    <text evidence="2">The sequence shown here is derived from an EMBL/GenBank/DDBJ whole genome shotgun (WGS) entry which is preliminary data.</text>
</comment>
<keyword evidence="1" id="KW-1133">Transmembrane helix</keyword>
<dbReference type="Pfam" id="PF03929">
    <property type="entry name" value="PepSY_TM"/>
    <property type="match status" value="1"/>
</dbReference>
<protein>
    <submittedName>
        <fullName evidence="2">PepSY-associated TM helix domain-containing protein</fullName>
    </submittedName>
</protein>
<organism evidence="2 3">
    <name type="scientific">Thauera linaloolentis (strain DSM 12138 / JCM 21573 / CCUG 41526 / CIP 105981 / IAM 15112 / NBRC 102519 / 47Lol)</name>
    <dbReference type="NCBI Taxonomy" id="1123367"/>
    <lineage>
        <taxon>Bacteria</taxon>
        <taxon>Pseudomonadati</taxon>
        <taxon>Pseudomonadota</taxon>
        <taxon>Betaproteobacteria</taxon>
        <taxon>Rhodocyclales</taxon>
        <taxon>Zoogloeaceae</taxon>
        <taxon>Thauera</taxon>
    </lineage>
</organism>
<feature type="transmembrane region" description="Helical" evidence="1">
    <location>
        <begin position="414"/>
        <end position="432"/>
    </location>
</feature>
<dbReference type="AlphaFoldDB" id="N6Z2B4"/>
<accession>N6Z2B4</accession>
<evidence type="ECO:0000256" key="1">
    <source>
        <dbReference type="SAM" id="Phobius"/>
    </source>
</evidence>
<keyword evidence="1" id="KW-0472">Membrane</keyword>
<reference evidence="2 3" key="1">
    <citation type="submission" date="2012-09" db="EMBL/GenBank/DDBJ databases">
        <title>Draft Genome Sequences of 6 Strains from Genus Thauera.</title>
        <authorList>
            <person name="Liu B."/>
            <person name="Shapleigh J.P."/>
            <person name="Frostegard A.H."/>
        </authorList>
    </citation>
    <scope>NUCLEOTIDE SEQUENCE [LARGE SCALE GENOMIC DNA]</scope>
    <source>
        <strain evidence="3">47Lol / DSM 12138</strain>
    </source>
</reference>
<feature type="transmembrane region" description="Helical" evidence="1">
    <location>
        <begin position="386"/>
        <end position="408"/>
    </location>
</feature>
<dbReference type="EMBL" id="AMXE01000022">
    <property type="protein sequence ID" value="ENO88752.1"/>
    <property type="molecule type" value="Genomic_DNA"/>
</dbReference>
<dbReference type="STRING" id="1123367.GCA_000621305_00731"/>
<keyword evidence="3" id="KW-1185">Reference proteome</keyword>
<dbReference type="Proteomes" id="UP000013232">
    <property type="component" value="Unassembled WGS sequence"/>
</dbReference>
<feature type="transmembrane region" description="Helical" evidence="1">
    <location>
        <begin position="21"/>
        <end position="43"/>
    </location>
</feature>
<sequence length="503" mass="53988">MSSRSLISNTFTRAMLNAHQWLGILFCTLVWLVCVSGTLGVLLDEFAQWEAPSAPRVEQADGTLFAHVATAAFAEARAQGADHDLFVLGPTPELPWLRIFALGEHEGAAEPPHLEWLADTGGTLHPMPHTPWTTFVRDHHERLHLPSPYGAWAVGVVGTLLLASLFSGLLAHRRIFRDAFRLRRGGSQRVADADLHNRIGVWALPFHLIVSLTGSLLGLSGLIVMLLALAAYQGDQDKAIAALLGPQPGSDLSAAPLPEIAPMLREIERLTPGATVMNLIYQHVGTAGQTVSISTAEPHHLARNENWTFDGEGRFLAKAGFTDGSIGMRIYGMIQPLHFGTYGGIALKLVYVALGIGMCIVVATGPAMWLARRRGQGRPLPRTEKLWAALVWGQTAAYAAAALAAIVAAETGPALPLGVYWAVTLGSALASLQLRDERQAGHLLQSLGGILLIALALCHLLYWPSQAMAGRAIDGALLGAGLVLLLHGLRRLRPGQMNNDSRL</sequence>
<dbReference type="OrthoDB" id="9776609at2"/>